<feature type="active site" description="Proton acceptor; for dehydratase activity" evidence="14">
    <location>
        <position position="2184"/>
    </location>
</feature>
<dbReference type="InterPro" id="IPR050091">
    <property type="entry name" value="PKS_NRPS_Biosynth_Enz"/>
</dbReference>
<dbReference type="Gene3D" id="3.40.50.150">
    <property type="entry name" value="Vaccinia Virus protein VP39"/>
    <property type="match status" value="1"/>
</dbReference>
<dbReference type="Gene3D" id="1.10.1240.100">
    <property type="match status" value="1"/>
</dbReference>
<feature type="domain" description="PKS/mFAS DH" evidence="18">
    <location>
        <begin position="2155"/>
        <end position="2429"/>
    </location>
</feature>
<gene>
    <name evidence="21" type="ORF">GHN41_19245</name>
    <name evidence="20" type="ORF">GHN86_13190</name>
    <name evidence="19" type="ORF">GHN94_18185</name>
</gene>
<dbReference type="PROSITE" id="PS52019">
    <property type="entry name" value="PKS_MFAS_DH"/>
    <property type="match status" value="1"/>
</dbReference>
<keyword evidence="11" id="KW-0511">Multifunctional enzyme</keyword>
<evidence type="ECO:0000256" key="7">
    <source>
        <dbReference type="ARBA" id="ARBA00022553"/>
    </source>
</evidence>
<evidence type="ECO:0000313" key="21">
    <source>
        <dbReference type="EMBL" id="MQU18567.1"/>
    </source>
</evidence>
<evidence type="ECO:0000313" key="22">
    <source>
        <dbReference type="Proteomes" id="UP000443000"/>
    </source>
</evidence>
<comment type="pathway">
    <text evidence="2">Antibiotic biosynthesis.</text>
</comment>
<keyword evidence="23" id="KW-1185">Reference proteome</keyword>
<dbReference type="InterPro" id="IPR013149">
    <property type="entry name" value="ADH-like_C"/>
</dbReference>
<dbReference type="Pfam" id="PF14765">
    <property type="entry name" value="PS-DH"/>
    <property type="match status" value="1"/>
</dbReference>
<evidence type="ECO:0000256" key="10">
    <source>
        <dbReference type="ARBA" id="ARBA00022857"/>
    </source>
</evidence>
<protein>
    <submittedName>
        <fullName evidence="20">KR domain-containing protein</fullName>
    </submittedName>
</protein>
<keyword evidence="6" id="KW-0963">Cytoplasm</keyword>
<comment type="similarity">
    <text evidence="4">Belongs to the short-chain dehydrogenases/reductases (SDR) family.</text>
</comment>
<feature type="domain" description="Carrier" evidence="15">
    <location>
        <begin position="3258"/>
        <end position="3335"/>
    </location>
</feature>
<dbReference type="InterPro" id="IPR042104">
    <property type="entry name" value="PKS_dehydratase_sf"/>
</dbReference>
<comment type="caution">
    <text evidence="20">The sequence shown here is derived from an EMBL/GenBank/DDBJ whole genome shotgun (WGS) entry which is preliminary data.</text>
</comment>
<evidence type="ECO:0000313" key="20">
    <source>
        <dbReference type="EMBL" id="MQT81013.1"/>
    </source>
</evidence>
<evidence type="ECO:0000313" key="19">
    <source>
        <dbReference type="EMBL" id="MQT27743.1"/>
    </source>
</evidence>
<feature type="domain" description="Ketosynthase family 3 (KS3)" evidence="17">
    <location>
        <begin position="1563"/>
        <end position="1972"/>
    </location>
</feature>
<dbReference type="InterPro" id="IPR054514">
    <property type="entry name" value="RhiE-like_linker"/>
</dbReference>
<name>A0A6A7YXA5_9PSED</name>
<dbReference type="UniPathway" id="UPA00094"/>
<evidence type="ECO:0000256" key="8">
    <source>
        <dbReference type="ARBA" id="ARBA00022679"/>
    </source>
</evidence>
<evidence type="ECO:0000256" key="5">
    <source>
        <dbReference type="ARBA" id="ARBA00022450"/>
    </source>
</evidence>
<dbReference type="SMART" id="SM00823">
    <property type="entry name" value="PKS_PP"/>
    <property type="match status" value="3"/>
</dbReference>
<dbReference type="GO" id="GO:0004312">
    <property type="term" value="F:fatty acid synthase activity"/>
    <property type="evidence" value="ECO:0007669"/>
    <property type="project" value="TreeGrafter"/>
</dbReference>
<dbReference type="InterPro" id="IPR013217">
    <property type="entry name" value="Methyltransf_12"/>
</dbReference>
<dbReference type="InterPro" id="IPR013154">
    <property type="entry name" value="ADH-like_N"/>
</dbReference>
<evidence type="ECO:0000256" key="4">
    <source>
        <dbReference type="ARBA" id="ARBA00006484"/>
    </source>
</evidence>
<dbReference type="Gene3D" id="3.40.630.30">
    <property type="match status" value="1"/>
</dbReference>
<feature type="region of interest" description="N-terminal hotdog fold" evidence="14">
    <location>
        <begin position="2155"/>
        <end position="2273"/>
    </location>
</feature>
<dbReference type="Pfam" id="PF00107">
    <property type="entry name" value="ADH_zinc_N"/>
    <property type="match status" value="1"/>
</dbReference>
<dbReference type="Pfam" id="PF08659">
    <property type="entry name" value="KR"/>
    <property type="match status" value="2"/>
</dbReference>
<dbReference type="Gene3D" id="3.40.50.720">
    <property type="entry name" value="NAD(P)-binding Rossmann-like Domain"/>
    <property type="match status" value="3"/>
</dbReference>
<dbReference type="SMART" id="SM00826">
    <property type="entry name" value="PKS_DH"/>
    <property type="match status" value="1"/>
</dbReference>
<dbReference type="FunFam" id="3.40.47.10:FF:000019">
    <property type="entry name" value="Polyketide synthase type I"/>
    <property type="match status" value="1"/>
</dbReference>
<comment type="subcellular location">
    <subcellularLocation>
        <location evidence="1">Cytoplasm</location>
    </subcellularLocation>
</comment>
<dbReference type="Pfam" id="PF02801">
    <property type="entry name" value="Ketoacyl-synt_C"/>
    <property type="match status" value="2"/>
</dbReference>
<dbReference type="Gene3D" id="3.90.180.10">
    <property type="entry name" value="Medium-chain alcohol dehydrogenases, catalytic domain"/>
    <property type="match status" value="1"/>
</dbReference>
<evidence type="ECO:0000259" key="16">
    <source>
        <dbReference type="PROSITE" id="PS51186"/>
    </source>
</evidence>
<evidence type="ECO:0000256" key="1">
    <source>
        <dbReference type="ARBA" id="ARBA00004496"/>
    </source>
</evidence>
<feature type="domain" description="Ketosynthase family 3 (KS3)" evidence="17">
    <location>
        <begin position="407"/>
        <end position="824"/>
    </location>
</feature>
<dbReference type="Pfam" id="PF08242">
    <property type="entry name" value="Methyltransf_12"/>
    <property type="match status" value="1"/>
</dbReference>
<dbReference type="GO" id="GO:0005886">
    <property type="term" value="C:plasma membrane"/>
    <property type="evidence" value="ECO:0007669"/>
    <property type="project" value="TreeGrafter"/>
</dbReference>
<keyword evidence="8" id="KW-0808">Transferase</keyword>
<dbReference type="InterPro" id="IPR016039">
    <property type="entry name" value="Thiolase-like"/>
</dbReference>
<dbReference type="Pfam" id="PF22621">
    <property type="entry name" value="CurL-like_PKS_C"/>
    <property type="match status" value="1"/>
</dbReference>
<dbReference type="CDD" id="cd08953">
    <property type="entry name" value="KR_2_SDR_x"/>
    <property type="match status" value="1"/>
</dbReference>
<dbReference type="Gene3D" id="3.40.47.10">
    <property type="match status" value="3"/>
</dbReference>
<keyword evidence="12" id="KW-0012">Acyltransferase</keyword>
<sequence>MKCLIDDLTASRVGVLAIEAITRTPFFGATQENALFALDDLSHEPTQRDHLHASLLLLCERGYLDITRQGVFSFNARTASLFRTTPGLVDALDTSHAFVLRHPTLDDISQLIELDRLSQPVGLHTPEEELIRRVTTTPRTTLLLDVSGCIGAALYSQRIDAIEALRATDYADCIRLQRHDGQHVQLLGLYVLPSMRGRGYSDVLIDSMLLYARLLGSVKSVVGVTRCADYPKHRLEFAMHAYIREQNPLGQLLDPMLHFHVSHGARIREVLPGFRPGDVDNEGAGVLIQYELELAQRTQAPDIVNSSPKPQVQTLEKIEHTVRNLLLEVMGPQRFDAYGPHIPLMEMGLTSLELLELRRLLSAASGLELDATFFFYCNTPGAILGYWAERRVTPTAALESAAPTTSNVPIAIIGMACRLPGGLNNPQQFWDALLEGRDVIGPMPEARQALRREADGDFRWQAGFLEDVDRFDAGFFRISPKEAEWLDPQQRLLLEMSWAALEDASIAPNSVRGGKHGVFIGLMGSDYAALLGQGGSEGIEAQFATGSACSVAAGRLAYFLDWQGPALTVDTACSSSLVAVHLACRSLQTGECGLALAAGANVLLDDKRFQAFDRAAMLSSTGLCHTFDERGDGYVRAEGCAALVLKRLVDAQADGDRIVAVIRGSAINQDGSSASLTAPNPKAQQAVIEAALASADVDAPSIDYLEAHGTGTPLGDPIEVQAAMQVLSLNRAPDRPLLIGSVKSNVGHLEAVAGIVGLIKTALCLQHEQIPGQLHFDRPNPHIPWDTLAVEVVKQTRAWPQGDKRAGVSSFGFSGTNAHVIVEAYPQRPVVDVPVDLPCAIILSARTEAQLVSRAQQLCRFLEQQDVELNALAYTLQTGRDAMPARLGFMARSVVEVRAILSGWLGTGHMPQGGFLGLASGAGRPAAPFVAYEGQLSEQLIEDWVAGTQVDWHRWYGAEKPRRLSMPTYPFADERYWLPNIRSSSTALAPAVEQSLLLTPIWERVDEHTDGPEVGTSNHVLWLSADPSSIHSAQRPSALFFAVADTSAMLVERLQVTRAWDHLVWLVPPEEPEAAVMGFRLIQALLILGYAHQALNLTVVTRQAQAIAPDEPIDPYHASVLGLMGSLAKEYPHWQVRLFDRPAEGDVPLHTWVRHSADPQGNVRVWRNEGWYRQRLVPCEWVDAPVSIYREGGVYVVVGGAGGLGVVLSDYLVRRYRAQMVWLGRRAEDELITQQRTRLAAYGPMPLYLQADANDLQALRRAHEVVRERFGAVHGVIHSVMQLADRPLAQMDEATFVLGLNAKMTAQDLDAVVGAQSVDFVMFFSSINSFLKTANASNYSAGCCFADACAHNFQRRGYPVKVMHWGHWGNTGGGCSPAYRAYMAQIGMTSTQPGEAMALLEQLLAGPLSRMVFARTSKDIVARMLGIAIASPVTPIQGAALGEIAPPINLEQSVIEDLTDQACRLLKLPAHGINPSLNLNTYGFDSILLMEYARQLSDRYGLTLSPSLFFSHTNLLQFAAYLLQFFTPAMISFYSPGVAPEPLPSPSQPARAQAIAQAPLAGDDEIAIIGMSGRFADARTVDELWNILRDARSAAHDFPSTRLSTADALHQRWLAAAPGLEEFDPLFFEISPHDAALIDPRQRLLLQEAWRALEDAAYGEHQLLKHTISLFVGVEAGDYGRLIAERNTLTANHEAILASRLAYVLNLSGGAIAINTACSSSLVALHQACQSLRTRECDTALVAGVNLLLSTQLYDQMAEAGMLAEQGVCYAFDQRAIGMVPGEAAVAVVLKRLSDALADGDPIRAVIAGSGINYDGKTQGITAPSGKAQTKLLQTVYERYNVNPDQLEYVVTHGTGTPLGDPVEVNALCDAFAPFTQRRQFCALTSNKPNVGHSLAASGLVSVVNLVQALEHETIPPSVHAEQQSTYVNWASSPFFVNTAARPWPQREGTVRLGAVSAFGMSGTNAHVVIRGAEALPAAKDSPTFAYALLVVSAKTEAALRLQLQALIAALQAREWNQVDLQKMSHTLQSGRHHFAWRCCVVIKAKDDAVSLLQRCLDAGQGCANGYGQVSRSFTVDKDRLDQAHALLARTAKGYEPEALSTTLETLGQRYCEGYDLPWELLFGDHLPARIHLPTYPFERERYWAIAQPTAQVLHPLVHRDTRTADRQRYSTLLTGDEKVLRDHRVSGARILPGVAHLEWARAAVQLWQGNDLPVRLEQVAWLVPLVVDTELQVHIDLVPDGQERIAFHLYSGEGADVVRYSQGWVQQIHAPNRAAPWVDVAHVGEHCVAHIHGDDCYARFALAGLELGPAFQVIREVKIAETVALGEVSAVKGFETDEGWILPPDVLDGALQVCAQLSSKTTLALPFALDSVEQWGAIPETALVIARRINDGENVTPRFDIDIVNADGSIALRMCGFSARFKASPQPAEADELILTPVWLPVPSQIVSPTPALGQVVRLMADPELFEGQLSVQWRAGDSSETLLEHLKKLTAVTHLLWHVPQGEVYLARMGLRLIKALLALGFAEKPLELTVVTRQAQGLGTNEKIDPEQAALHGLIGSLAKQYAHWRIKLLDLPEAHSLTEDVLLAQPVNTYGNARLWRDGCWYQQQLARCVLGPVTSAVYRESGVYVVIGGAGGLGVVVSEHLIRQCRAQMVWLGRREEDDTITQARSRLGELGPTPLYLQVDATDRDALALAQIEIVQRFGPPNGVIHSAVVLADTGLASMDEATFEAAVSAKALTAQRVDEVFGHHTLDFVLFFGSLQSFLKAPGQSNYAAGCCYSDALAYVLGQHRPYPVKVMHWGYWGSVGVVATPDYQDRLAHMGLGSIEPGHAMAVLDQLLASPVAQAAFLKTSQTALPASLGVCLQTLVEVAPWLPRVELPVDQPSPSPPAGIEPAQRAFEQQLAPVFRERLLAIEPQSVSHMHRPWYEASLRLVDTFSVMGERGAYPREASGVLWSAYVESHKDDSQTGAQVRLTNDVLQQLPEILRDEVQATQVIFAQGQVQQVEALYGKHPVANFFNSLLGDRLQAYIEQRLAQDQQARLRILEVGAGSGGTSATLIARLGPYAAHIDQYCYTDLAGVFLGHGQAQFGASVAYLHTELLDIERSPMAQGFRPGDYDIVVATNVLHATRDIRNTLRNTKALLKGNGLLLLNELSDVSLFQHLVFGLLEGWWLAQDKDRRIADTPALSAAAWRKTLTEAGFNSIRITQPASCELGQHIIEGFSDAILCFEGEAQDPQQVSPGVESAMPVRITAAALGAQSNLRQTLRACLLQTLGLKDAHLQDDQAFISYGVDSISSVALVNTINNRLDLRLAATVLYDYPTLARLCAHLQETAVPQPEIVDSTLSETPLSEVTMAPVKELLVSAQPPSPAQTYRRVLLERPGSIDQIRVVDEPLAALGPHDVRIAVQAFSLNFGDLLCVRGLYPTQPEYPFTPGYEASGIVTAVGSEVVRAAPGDRVVALANHALGAHATVVTCSQDQVFACPSGLSFEAACAMPSAALTVIECFTRAQLKAGERILIQTATGGVGLMAVQLAQHIGAEVYATAGSRNKLDYLATLGVRHLINYPQEDFANAIHQMTQGQGVDVVLNTLDGDALQKGLSCLSAGGRYIEIAMTALKSARAIDLSLLDNNQSVYCVDMRKLGLERPELLRKNFQTMVELVEQGAIVPTLSKTFPFDDIHSAYRWLQSREHIGKGVVSIPPSLQHHESVRVPTNSNDLEPIAVIGMSGRFASAGSTEALWDALVNGVDLVEQVSRWEVSSLSSVSAGSSCKQGGFLTDIDCFDPLFFNISSMEAAAMDPQQ</sequence>
<dbReference type="InterPro" id="IPR057326">
    <property type="entry name" value="KR_dom"/>
</dbReference>
<dbReference type="SUPFAM" id="SSF51735">
    <property type="entry name" value="NAD(P)-binding Rossmann-fold domains"/>
    <property type="match status" value="5"/>
</dbReference>
<dbReference type="Proteomes" id="UP000713985">
    <property type="component" value="Unassembled WGS sequence"/>
</dbReference>
<evidence type="ECO:0000256" key="3">
    <source>
        <dbReference type="ARBA" id="ARBA00005194"/>
    </source>
</evidence>
<keyword evidence="5" id="KW-0596">Phosphopantetheine</keyword>
<dbReference type="SUPFAM" id="SSF50129">
    <property type="entry name" value="GroES-like"/>
    <property type="match status" value="1"/>
</dbReference>
<dbReference type="GO" id="GO:0016491">
    <property type="term" value="F:oxidoreductase activity"/>
    <property type="evidence" value="ECO:0007669"/>
    <property type="project" value="InterPro"/>
</dbReference>
<dbReference type="InterPro" id="IPR009081">
    <property type="entry name" value="PP-bd_ACP"/>
</dbReference>
<evidence type="ECO:0000259" key="17">
    <source>
        <dbReference type="PROSITE" id="PS52004"/>
    </source>
</evidence>
<dbReference type="GO" id="GO:0005737">
    <property type="term" value="C:cytoplasm"/>
    <property type="evidence" value="ECO:0007669"/>
    <property type="project" value="UniProtKB-SubCell"/>
</dbReference>
<dbReference type="InterPro" id="IPR016181">
    <property type="entry name" value="Acyl_CoA_acyltransferase"/>
</dbReference>
<dbReference type="InterPro" id="IPR014030">
    <property type="entry name" value="Ketoacyl_synth_N"/>
</dbReference>
<dbReference type="InterPro" id="IPR020807">
    <property type="entry name" value="PKS_DH"/>
</dbReference>
<dbReference type="InterPro" id="IPR018201">
    <property type="entry name" value="Ketoacyl_synth_AS"/>
</dbReference>
<evidence type="ECO:0000256" key="12">
    <source>
        <dbReference type="ARBA" id="ARBA00023315"/>
    </source>
</evidence>
<dbReference type="Pfam" id="PF08240">
    <property type="entry name" value="ADH_N"/>
    <property type="match status" value="1"/>
</dbReference>
<dbReference type="GO" id="GO:0004315">
    <property type="term" value="F:3-oxoacyl-[acyl-carrier-protein] synthase activity"/>
    <property type="evidence" value="ECO:0007669"/>
    <property type="project" value="InterPro"/>
</dbReference>
<dbReference type="CDD" id="cd00833">
    <property type="entry name" value="PKS"/>
    <property type="match status" value="2"/>
</dbReference>
<feature type="region of interest" description="C-terminal hotdog fold" evidence="14">
    <location>
        <begin position="2289"/>
        <end position="2429"/>
    </location>
</feature>
<dbReference type="GO" id="GO:0031177">
    <property type="term" value="F:phosphopantetheine binding"/>
    <property type="evidence" value="ECO:0007669"/>
    <property type="project" value="InterPro"/>
</dbReference>
<evidence type="ECO:0000259" key="18">
    <source>
        <dbReference type="PROSITE" id="PS52019"/>
    </source>
</evidence>
<dbReference type="InterPro" id="IPR013968">
    <property type="entry name" value="PKS_KR"/>
</dbReference>
<dbReference type="Gene3D" id="3.10.129.110">
    <property type="entry name" value="Polyketide synthase dehydratase"/>
    <property type="match status" value="1"/>
</dbReference>
<evidence type="ECO:0000256" key="9">
    <source>
        <dbReference type="ARBA" id="ARBA00022737"/>
    </source>
</evidence>
<dbReference type="InterPro" id="IPR020806">
    <property type="entry name" value="PKS_PP-bd"/>
</dbReference>
<dbReference type="PROSITE" id="PS51186">
    <property type="entry name" value="GNAT"/>
    <property type="match status" value="1"/>
</dbReference>
<dbReference type="GO" id="GO:0006633">
    <property type="term" value="P:fatty acid biosynthetic process"/>
    <property type="evidence" value="ECO:0007669"/>
    <property type="project" value="UniProtKB-UniPathway"/>
</dbReference>
<dbReference type="InterPro" id="IPR014031">
    <property type="entry name" value="Ketoacyl_synth_C"/>
</dbReference>
<dbReference type="PANTHER" id="PTHR43775">
    <property type="entry name" value="FATTY ACID SYNTHASE"/>
    <property type="match status" value="1"/>
</dbReference>
<evidence type="ECO:0000256" key="11">
    <source>
        <dbReference type="ARBA" id="ARBA00023268"/>
    </source>
</evidence>
<dbReference type="SUPFAM" id="SSF55729">
    <property type="entry name" value="Acyl-CoA N-acyltransferases (Nat)"/>
    <property type="match status" value="1"/>
</dbReference>
<keyword evidence="10" id="KW-0521">NADP</keyword>
<dbReference type="PROSITE" id="PS50075">
    <property type="entry name" value="CARRIER"/>
    <property type="match status" value="3"/>
</dbReference>
<feature type="domain" description="Carrier" evidence="15">
    <location>
        <begin position="313"/>
        <end position="391"/>
    </location>
</feature>
<dbReference type="InterPro" id="IPR049900">
    <property type="entry name" value="PKS_mFAS_DH"/>
</dbReference>
<dbReference type="InterPro" id="IPR020841">
    <property type="entry name" value="PKS_Beta-ketoAc_synthase_dom"/>
</dbReference>
<dbReference type="InterPro" id="IPR011032">
    <property type="entry name" value="GroES-like_sf"/>
</dbReference>
<dbReference type="PROSITE" id="PS00012">
    <property type="entry name" value="PHOSPHOPANTETHEINE"/>
    <property type="match status" value="1"/>
</dbReference>
<proteinExistence type="inferred from homology"/>
<dbReference type="EMBL" id="WIWP01000042">
    <property type="protein sequence ID" value="MQT27743.1"/>
    <property type="molecule type" value="Genomic_DNA"/>
</dbReference>
<dbReference type="PROSITE" id="PS52004">
    <property type="entry name" value="KS3_2"/>
    <property type="match status" value="2"/>
</dbReference>
<dbReference type="SUPFAM" id="SSF53901">
    <property type="entry name" value="Thiolase-like"/>
    <property type="match status" value="3"/>
</dbReference>
<dbReference type="SUPFAM" id="SSF47336">
    <property type="entry name" value="ACP-like"/>
    <property type="match status" value="3"/>
</dbReference>
<dbReference type="SMART" id="SM00825">
    <property type="entry name" value="PKS_KS"/>
    <property type="match status" value="2"/>
</dbReference>
<dbReference type="Pfam" id="PF21089">
    <property type="entry name" value="PKS_DH_N"/>
    <property type="match status" value="1"/>
</dbReference>
<dbReference type="SMART" id="SM00822">
    <property type="entry name" value="PKS_KR"/>
    <property type="match status" value="2"/>
</dbReference>
<dbReference type="PROSITE" id="PS00606">
    <property type="entry name" value="KS3_1"/>
    <property type="match status" value="2"/>
</dbReference>
<dbReference type="SUPFAM" id="SSF53335">
    <property type="entry name" value="S-adenosyl-L-methionine-dependent methyltransferases"/>
    <property type="match status" value="1"/>
</dbReference>
<evidence type="ECO:0000256" key="14">
    <source>
        <dbReference type="PROSITE-ProRule" id="PRU01363"/>
    </source>
</evidence>
<feature type="domain" description="Carrier" evidence="15">
    <location>
        <begin position="1449"/>
        <end position="1526"/>
    </location>
</feature>
<dbReference type="InterPro" id="IPR029063">
    <property type="entry name" value="SAM-dependent_MTases_sf"/>
</dbReference>
<dbReference type="InterPro" id="IPR036736">
    <property type="entry name" value="ACP-like_sf"/>
</dbReference>
<dbReference type="Gene3D" id="3.30.70.3290">
    <property type="match status" value="1"/>
</dbReference>
<organism evidence="20">
    <name type="scientific">Pseudomonas helleri</name>
    <dbReference type="NCBI Taxonomy" id="1608996"/>
    <lineage>
        <taxon>Bacteria</taxon>
        <taxon>Pseudomonadati</taxon>
        <taxon>Pseudomonadota</taxon>
        <taxon>Gammaproteobacteria</taxon>
        <taxon>Pseudomonadales</taxon>
        <taxon>Pseudomonadaceae</taxon>
        <taxon>Pseudomonas</taxon>
    </lineage>
</organism>
<dbReference type="EMBL" id="WIWC01000019">
    <property type="protein sequence ID" value="MQT81013.1"/>
    <property type="molecule type" value="Genomic_DNA"/>
</dbReference>
<keyword evidence="7" id="KW-0597">Phosphoprotein</keyword>
<dbReference type="PANTHER" id="PTHR43775:SF37">
    <property type="entry name" value="SI:DKEY-61P9.11"/>
    <property type="match status" value="1"/>
</dbReference>
<evidence type="ECO:0000256" key="13">
    <source>
        <dbReference type="ARBA" id="ARBA00054155"/>
    </source>
</evidence>
<dbReference type="SMART" id="SM00829">
    <property type="entry name" value="PKS_ER"/>
    <property type="match status" value="1"/>
</dbReference>
<dbReference type="InterPro" id="IPR036291">
    <property type="entry name" value="NAD(P)-bd_dom_sf"/>
</dbReference>
<evidence type="ECO:0000259" key="15">
    <source>
        <dbReference type="PROSITE" id="PS50075"/>
    </source>
</evidence>
<dbReference type="Gene3D" id="1.10.1200.10">
    <property type="entry name" value="ACP-like"/>
    <property type="match status" value="3"/>
</dbReference>
<comment type="function">
    <text evidence="13">Involved in production of the polyketide antibiotic thailandamide.</text>
</comment>
<dbReference type="Proteomes" id="UP000443000">
    <property type="component" value="Unassembled WGS sequence"/>
</dbReference>
<keyword evidence="9" id="KW-0677">Repeat</keyword>
<dbReference type="Pfam" id="PF00550">
    <property type="entry name" value="PP-binding"/>
    <property type="match status" value="3"/>
</dbReference>
<evidence type="ECO:0000256" key="6">
    <source>
        <dbReference type="ARBA" id="ARBA00022490"/>
    </source>
</evidence>
<dbReference type="InterPro" id="IPR049551">
    <property type="entry name" value="PKS_DH_C"/>
</dbReference>
<dbReference type="Pfam" id="PF22336">
    <property type="entry name" value="RhiE-like_linker"/>
    <property type="match status" value="1"/>
</dbReference>
<dbReference type="InterPro" id="IPR000182">
    <property type="entry name" value="GNAT_dom"/>
</dbReference>
<accession>A0A6A7YXA5</accession>
<feature type="domain" description="N-acetyltransferase" evidence="16">
    <location>
        <begin position="98"/>
        <end position="293"/>
    </location>
</feature>
<dbReference type="SMART" id="SM01294">
    <property type="entry name" value="PKS_PP_betabranch"/>
    <property type="match status" value="1"/>
</dbReference>
<dbReference type="InterPro" id="IPR049552">
    <property type="entry name" value="PKS_DH_N"/>
</dbReference>
<evidence type="ECO:0000313" key="23">
    <source>
        <dbReference type="Proteomes" id="UP000713985"/>
    </source>
</evidence>
<dbReference type="Pfam" id="PF00109">
    <property type="entry name" value="ketoacyl-synt"/>
    <property type="match status" value="3"/>
</dbReference>
<evidence type="ECO:0000256" key="2">
    <source>
        <dbReference type="ARBA" id="ARBA00004792"/>
    </source>
</evidence>
<dbReference type="InterPro" id="IPR006162">
    <property type="entry name" value="Ppantetheine_attach_site"/>
</dbReference>
<dbReference type="InterPro" id="IPR020843">
    <property type="entry name" value="ER"/>
</dbReference>
<dbReference type="OrthoDB" id="9778690at2"/>
<comment type="pathway">
    <text evidence="3">Lipid metabolism; fatty acid biosynthesis.</text>
</comment>
<reference evidence="22 23" key="1">
    <citation type="submission" date="2019-10" db="EMBL/GenBank/DDBJ databases">
        <title>Evaluation of single-gene subtyping targets for Pseudomonas.</title>
        <authorList>
            <person name="Reichler S.J."/>
            <person name="Orsi R.H."/>
            <person name="Wiedmann M."/>
            <person name="Martin N.H."/>
            <person name="Murphy S.I."/>
        </authorList>
    </citation>
    <scope>NUCLEOTIDE SEQUENCE</scope>
    <source>
        <strain evidence="19 23">FSL R10-0802</strain>
        <strain evidence="21 22">FSL R10-1594</strain>
        <strain evidence="20">FSL R10-2339</strain>
    </source>
</reference>
<dbReference type="GO" id="GO:0071770">
    <property type="term" value="P:DIM/DIP cell wall layer assembly"/>
    <property type="evidence" value="ECO:0007669"/>
    <property type="project" value="TreeGrafter"/>
</dbReference>
<feature type="active site" description="Proton donor; for dehydratase activity" evidence="14">
    <location>
        <position position="2349"/>
    </location>
</feature>
<dbReference type="EMBL" id="WIVT01000029">
    <property type="protein sequence ID" value="MQU18567.1"/>
    <property type="molecule type" value="Genomic_DNA"/>
</dbReference>